<protein>
    <submittedName>
        <fullName evidence="2 3">Universal stress protein</fullName>
    </submittedName>
</protein>
<evidence type="ECO:0000313" key="4">
    <source>
        <dbReference type="Proteomes" id="UP000236740"/>
    </source>
</evidence>
<dbReference type="GeneID" id="39857482"/>
<evidence type="ECO:0000313" key="5">
    <source>
        <dbReference type="Proteomes" id="UP000296733"/>
    </source>
</evidence>
<dbReference type="Proteomes" id="UP000296733">
    <property type="component" value="Chromosome"/>
</dbReference>
<dbReference type="Proteomes" id="UP000236740">
    <property type="component" value="Unassembled WGS sequence"/>
</dbReference>
<dbReference type="KEGG" id="hlm:DV707_05305"/>
<evidence type="ECO:0000313" key="3">
    <source>
        <dbReference type="EMBL" id="SEF70387.1"/>
    </source>
</evidence>
<accession>A0A1H5U7Z5</accession>
<proteinExistence type="predicted"/>
<keyword evidence="4" id="KW-1185">Reference proteome</keyword>
<sequence length="135" mass="15499">MTRVVVPVRYPLSKHSRATLSEAVRIAEEREAELTVLHVDLYQESHGVTRAELKRAVESEFGPLERTRYVVRRGFLVEETILEEVAADEADVVVLGSKQASRWRTMLRRFLDDPDIETYLREKLDCTVVTARVGD</sequence>
<dbReference type="Gene3D" id="3.40.50.620">
    <property type="entry name" value="HUPs"/>
    <property type="match status" value="1"/>
</dbReference>
<evidence type="ECO:0000259" key="1">
    <source>
        <dbReference type="Pfam" id="PF00582"/>
    </source>
</evidence>
<dbReference type="EMBL" id="FNVN01000001">
    <property type="protein sequence ID" value="SEF70387.1"/>
    <property type="molecule type" value="Genomic_DNA"/>
</dbReference>
<dbReference type="Pfam" id="PF00582">
    <property type="entry name" value="Usp"/>
    <property type="match status" value="1"/>
</dbReference>
<dbReference type="CDD" id="cd00293">
    <property type="entry name" value="USP-like"/>
    <property type="match status" value="1"/>
</dbReference>
<dbReference type="InterPro" id="IPR006016">
    <property type="entry name" value="UspA"/>
</dbReference>
<dbReference type="InterPro" id="IPR014729">
    <property type="entry name" value="Rossmann-like_a/b/a_fold"/>
</dbReference>
<dbReference type="OrthoDB" id="260697at2157"/>
<reference evidence="2 5" key="2">
    <citation type="journal article" date="2019" name="Nat. Commun.">
        <title>A new type of DNA phosphorothioation-based antiviral system in archaea.</title>
        <authorList>
            <person name="Xiong L."/>
            <person name="Liu S."/>
            <person name="Chen S."/>
            <person name="Xiao Y."/>
            <person name="Zhu B."/>
            <person name="Gao Y."/>
            <person name="Zhang Y."/>
            <person name="Chen B."/>
            <person name="Luo J."/>
            <person name="Deng Z."/>
            <person name="Chen X."/>
            <person name="Wang L."/>
            <person name="Chen S."/>
        </authorList>
    </citation>
    <scope>NUCLEOTIDE SEQUENCE [LARGE SCALE GENOMIC DNA]</scope>
    <source>
        <strain evidence="2 5">CGMCC 1.10331</strain>
    </source>
</reference>
<name>A0A1H5U7Z5_9EURY</name>
<dbReference type="EMBL" id="CP031311">
    <property type="protein sequence ID" value="QCC47133.1"/>
    <property type="molecule type" value="Genomic_DNA"/>
</dbReference>
<reference evidence="3 4" key="1">
    <citation type="submission" date="2016-10" db="EMBL/GenBank/DDBJ databases">
        <authorList>
            <person name="de Groot N.N."/>
        </authorList>
    </citation>
    <scope>NUCLEOTIDE SEQUENCE [LARGE SCALE GENOMIC DNA]</scope>
    <source>
        <strain evidence="3 4">CGMCC 1.10331</strain>
    </source>
</reference>
<gene>
    <name evidence="2" type="ORF">DV707_05305</name>
    <name evidence="3" type="ORF">SAMN04488133_0490</name>
</gene>
<dbReference type="RefSeq" id="WP_103990264.1">
    <property type="nucleotide sequence ID" value="NZ_CP031311.1"/>
</dbReference>
<evidence type="ECO:0000313" key="2">
    <source>
        <dbReference type="EMBL" id="QCC47133.1"/>
    </source>
</evidence>
<feature type="domain" description="UspA" evidence="1">
    <location>
        <begin position="2"/>
        <end position="128"/>
    </location>
</feature>
<dbReference type="AlphaFoldDB" id="A0A1H5U7Z5"/>
<organism evidence="3 4">
    <name type="scientific">Halobellus limi</name>
    <dbReference type="NCBI Taxonomy" id="699433"/>
    <lineage>
        <taxon>Archaea</taxon>
        <taxon>Methanobacteriati</taxon>
        <taxon>Methanobacteriota</taxon>
        <taxon>Stenosarchaea group</taxon>
        <taxon>Halobacteria</taxon>
        <taxon>Halobacteriales</taxon>
        <taxon>Haloferacaceae</taxon>
        <taxon>Halobellus</taxon>
    </lineage>
</organism>
<dbReference type="SUPFAM" id="SSF52402">
    <property type="entry name" value="Adenine nucleotide alpha hydrolases-like"/>
    <property type="match status" value="1"/>
</dbReference>